<feature type="domain" description="EamA" evidence="8">
    <location>
        <begin position="153"/>
        <end position="288"/>
    </location>
</feature>
<dbReference type="InterPro" id="IPR050638">
    <property type="entry name" value="AA-Vitamin_Transporters"/>
</dbReference>
<feature type="transmembrane region" description="Helical" evidence="7">
    <location>
        <begin position="39"/>
        <end position="61"/>
    </location>
</feature>
<comment type="subcellular location">
    <subcellularLocation>
        <location evidence="1">Cell membrane</location>
        <topology evidence="1">Multi-pass membrane protein</topology>
    </subcellularLocation>
</comment>
<evidence type="ECO:0000256" key="2">
    <source>
        <dbReference type="ARBA" id="ARBA00007362"/>
    </source>
</evidence>
<reference evidence="9 10" key="1">
    <citation type="journal article" date="2013" name="Int. J. Syst. Evol. Microbiol.">
        <title>Tumebacillus flagellatus sp. nov., an alpha-amylase/pullulanase-producing bacterium isolated from cassava wastewater.</title>
        <authorList>
            <person name="Wang Q."/>
            <person name="Xie N."/>
            <person name="Qin Y."/>
            <person name="Shen N."/>
            <person name="Zhu J."/>
            <person name="Mi H."/>
            <person name="Huang R."/>
        </authorList>
    </citation>
    <scope>NUCLEOTIDE SEQUENCE [LARGE SCALE GENOMIC DNA]</scope>
    <source>
        <strain evidence="9 10">GST4</strain>
    </source>
</reference>
<evidence type="ECO:0000256" key="5">
    <source>
        <dbReference type="ARBA" id="ARBA00022989"/>
    </source>
</evidence>
<keyword evidence="10" id="KW-1185">Reference proteome</keyword>
<evidence type="ECO:0000256" key="3">
    <source>
        <dbReference type="ARBA" id="ARBA00022475"/>
    </source>
</evidence>
<feature type="transmembrane region" description="Helical" evidence="7">
    <location>
        <begin position="12"/>
        <end position="33"/>
    </location>
</feature>
<comment type="caution">
    <text evidence="9">The sequence shown here is derived from an EMBL/GenBank/DDBJ whole genome shotgun (WGS) entry which is preliminary data.</text>
</comment>
<keyword evidence="4 7" id="KW-0812">Transmembrane</keyword>
<organism evidence="9 10">
    <name type="scientific">Tumebacillus flagellatus</name>
    <dbReference type="NCBI Taxonomy" id="1157490"/>
    <lineage>
        <taxon>Bacteria</taxon>
        <taxon>Bacillati</taxon>
        <taxon>Bacillota</taxon>
        <taxon>Bacilli</taxon>
        <taxon>Bacillales</taxon>
        <taxon>Alicyclobacillaceae</taxon>
        <taxon>Tumebacillus</taxon>
    </lineage>
</organism>
<protein>
    <submittedName>
        <fullName evidence="9">Membrane protein</fullName>
    </submittedName>
</protein>
<dbReference type="PANTHER" id="PTHR32322:SF18">
    <property type="entry name" value="S-ADENOSYLMETHIONINE_S-ADENOSYLHOMOCYSTEINE TRANSPORTER"/>
    <property type="match status" value="1"/>
</dbReference>
<dbReference type="STRING" id="1157490.EL26_11850"/>
<feature type="transmembrane region" description="Helical" evidence="7">
    <location>
        <begin position="73"/>
        <end position="94"/>
    </location>
</feature>
<feature type="transmembrane region" description="Helical" evidence="7">
    <location>
        <begin position="215"/>
        <end position="234"/>
    </location>
</feature>
<feature type="transmembrane region" description="Helical" evidence="7">
    <location>
        <begin position="100"/>
        <end position="119"/>
    </location>
</feature>
<dbReference type="AlphaFoldDB" id="A0A074LM43"/>
<proteinExistence type="inferred from homology"/>
<dbReference type="RefSeq" id="WP_052036266.1">
    <property type="nucleotide sequence ID" value="NZ_JMIR01000014.1"/>
</dbReference>
<feature type="transmembrane region" description="Helical" evidence="7">
    <location>
        <begin position="152"/>
        <end position="172"/>
    </location>
</feature>
<evidence type="ECO:0000256" key="1">
    <source>
        <dbReference type="ARBA" id="ARBA00004651"/>
    </source>
</evidence>
<feature type="domain" description="EamA" evidence="8">
    <location>
        <begin position="13"/>
        <end position="142"/>
    </location>
</feature>
<dbReference type="InterPro" id="IPR037185">
    <property type="entry name" value="EmrE-like"/>
</dbReference>
<evidence type="ECO:0000313" key="10">
    <source>
        <dbReference type="Proteomes" id="UP000027931"/>
    </source>
</evidence>
<dbReference type="GO" id="GO:0005886">
    <property type="term" value="C:plasma membrane"/>
    <property type="evidence" value="ECO:0007669"/>
    <property type="project" value="UniProtKB-SubCell"/>
</dbReference>
<sequence length="303" mass="32904">MKSQSAQAWKTPLLLAVLVIIWGVSWPIYKIALQYTPPILFAGMRSLLGGIILVFFLLPTWKKLNFRANWSRYLLSAILNITCFFGFQTVGLLYLPGGLFSVLVYFQPVLIGLFSWLWLGENMNPLKIAGLLIGFLGIVVISAQSFTGDVSVLGVVLALLTVLAWALGVIYIKKQSTRVDSMWMVAMQCILGGAILTVVGARTESFGDIVWSGSYLGGLAFGTVLGVPLAFSIYYKLVNGGDASKVASFTFLVPLIAVLCGTVFLREPLTYSLLAGLVLIVLSISFVNYKGGKSKKPALTQNL</sequence>
<evidence type="ECO:0000256" key="6">
    <source>
        <dbReference type="ARBA" id="ARBA00023136"/>
    </source>
</evidence>
<keyword evidence="6 7" id="KW-0472">Membrane</keyword>
<feature type="transmembrane region" description="Helical" evidence="7">
    <location>
        <begin position="246"/>
        <end position="265"/>
    </location>
</feature>
<feature type="transmembrane region" description="Helical" evidence="7">
    <location>
        <begin position="184"/>
        <end position="203"/>
    </location>
</feature>
<dbReference type="Proteomes" id="UP000027931">
    <property type="component" value="Unassembled WGS sequence"/>
</dbReference>
<dbReference type="SUPFAM" id="SSF103481">
    <property type="entry name" value="Multidrug resistance efflux transporter EmrE"/>
    <property type="match status" value="2"/>
</dbReference>
<dbReference type="PANTHER" id="PTHR32322">
    <property type="entry name" value="INNER MEMBRANE TRANSPORTER"/>
    <property type="match status" value="1"/>
</dbReference>
<feature type="transmembrane region" description="Helical" evidence="7">
    <location>
        <begin position="271"/>
        <end position="289"/>
    </location>
</feature>
<dbReference type="Pfam" id="PF00892">
    <property type="entry name" value="EamA"/>
    <property type="match status" value="2"/>
</dbReference>
<evidence type="ECO:0000259" key="8">
    <source>
        <dbReference type="Pfam" id="PF00892"/>
    </source>
</evidence>
<dbReference type="EMBL" id="JMIR01000014">
    <property type="protein sequence ID" value="KEO83156.1"/>
    <property type="molecule type" value="Genomic_DNA"/>
</dbReference>
<comment type="similarity">
    <text evidence="2">Belongs to the EamA transporter family.</text>
</comment>
<gene>
    <name evidence="9" type="ORF">EL26_11850</name>
</gene>
<dbReference type="InterPro" id="IPR000620">
    <property type="entry name" value="EamA_dom"/>
</dbReference>
<evidence type="ECO:0000256" key="4">
    <source>
        <dbReference type="ARBA" id="ARBA00022692"/>
    </source>
</evidence>
<keyword evidence="5 7" id="KW-1133">Transmembrane helix</keyword>
<dbReference type="eggNOG" id="COG0697">
    <property type="taxonomic scope" value="Bacteria"/>
</dbReference>
<dbReference type="OrthoDB" id="510638at2"/>
<feature type="transmembrane region" description="Helical" evidence="7">
    <location>
        <begin position="126"/>
        <end position="146"/>
    </location>
</feature>
<evidence type="ECO:0000256" key="7">
    <source>
        <dbReference type="SAM" id="Phobius"/>
    </source>
</evidence>
<keyword evidence="3" id="KW-1003">Cell membrane</keyword>
<name>A0A074LM43_9BACL</name>
<accession>A0A074LM43</accession>
<evidence type="ECO:0000313" key="9">
    <source>
        <dbReference type="EMBL" id="KEO83156.1"/>
    </source>
</evidence>